<evidence type="ECO:0000313" key="3">
    <source>
        <dbReference type="Proteomes" id="UP000594364"/>
    </source>
</evidence>
<reference evidence="2 3" key="1">
    <citation type="journal article" date="2018" name="PLoS Genet.">
        <title>Repeat elements organise 3D genome structure and mediate transcription in the filamentous fungus Epichloe festucae.</title>
        <authorList>
            <person name="Winter D.J."/>
            <person name="Ganley A.R.D."/>
            <person name="Young C.A."/>
            <person name="Liachko I."/>
            <person name="Schardl C.L."/>
            <person name="Dupont P.Y."/>
            <person name="Berry D."/>
            <person name="Ram A."/>
            <person name="Scott B."/>
            <person name="Cox M.P."/>
        </authorList>
    </citation>
    <scope>NUCLEOTIDE SEQUENCE [LARGE SCALE GENOMIC DNA]</scope>
    <source>
        <strain evidence="2 3">Fl1</strain>
    </source>
</reference>
<evidence type="ECO:0000256" key="1">
    <source>
        <dbReference type="SAM" id="MobiDB-lite"/>
    </source>
</evidence>
<accession>A0A7U3Q1S5</accession>
<name>A0A7U3Q1S5_EPIFF</name>
<feature type="compositionally biased region" description="Polar residues" evidence="1">
    <location>
        <begin position="1"/>
        <end position="11"/>
    </location>
</feature>
<dbReference type="EMBL" id="CP031390">
    <property type="protein sequence ID" value="QPH17803.1"/>
    <property type="molecule type" value="Genomic_DNA"/>
</dbReference>
<dbReference type="Proteomes" id="UP000594364">
    <property type="component" value="Chromosome 6"/>
</dbReference>
<feature type="region of interest" description="Disordered" evidence="1">
    <location>
        <begin position="1"/>
        <end position="53"/>
    </location>
</feature>
<evidence type="ECO:0000313" key="2">
    <source>
        <dbReference type="EMBL" id="QPH17803.1"/>
    </source>
</evidence>
<gene>
    <name evidence="2" type="ORF">C2857_002702</name>
</gene>
<dbReference type="AlphaFoldDB" id="A0A7U3Q1S5"/>
<organism evidence="2 3">
    <name type="scientific">Epichloe festucae (strain Fl1)</name>
    <dbReference type="NCBI Taxonomy" id="877507"/>
    <lineage>
        <taxon>Eukaryota</taxon>
        <taxon>Fungi</taxon>
        <taxon>Dikarya</taxon>
        <taxon>Ascomycota</taxon>
        <taxon>Pezizomycotina</taxon>
        <taxon>Sordariomycetes</taxon>
        <taxon>Hypocreomycetidae</taxon>
        <taxon>Hypocreales</taxon>
        <taxon>Clavicipitaceae</taxon>
        <taxon>Epichloe</taxon>
    </lineage>
</organism>
<keyword evidence="3" id="KW-1185">Reference proteome</keyword>
<sequence>MSVQSFETNSGLVHPHIYVAQDEEKKGGEKKKKKKPLGITPFRTDKMQPTVNQPYQTFSGDAWILAFPEK</sequence>
<proteinExistence type="predicted"/>
<protein>
    <submittedName>
        <fullName evidence="2">Uncharacterized protein</fullName>
    </submittedName>
</protein>